<dbReference type="EMBL" id="QPEX01000010">
    <property type="protein sequence ID" value="RCS53877.1"/>
    <property type="molecule type" value="Genomic_DNA"/>
</dbReference>
<dbReference type="Pfam" id="PF07635">
    <property type="entry name" value="PSCyt1"/>
    <property type="match status" value="1"/>
</dbReference>
<proteinExistence type="predicted"/>
<dbReference type="RefSeq" id="WP_114366941.1">
    <property type="nucleotide sequence ID" value="NZ_QPEX01000010.1"/>
</dbReference>
<organism evidence="2 3">
    <name type="scientific">Bremerella cremea</name>
    <dbReference type="NCBI Taxonomy" id="1031537"/>
    <lineage>
        <taxon>Bacteria</taxon>
        <taxon>Pseudomonadati</taxon>
        <taxon>Planctomycetota</taxon>
        <taxon>Planctomycetia</taxon>
        <taxon>Pirellulales</taxon>
        <taxon>Pirellulaceae</taxon>
        <taxon>Bremerella</taxon>
    </lineage>
</organism>
<comment type="caution">
    <text evidence="2">The sequence shown here is derived from an EMBL/GenBank/DDBJ whole genome shotgun (WGS) entry which is preliminary data.</text>
</comment>
<accession>A0A368KW53</accession>
<dbReference type="Proteomes" id="UP000253562">
    <property type="component" value="Unassembled WGS sequence"/>
</dbReference>
<evidence type="ECO:0000313" key="3">
    <source>
        <dbReference type="Proteomes" id="UP000253562"/>
    </source>
</evidence>
<dbReference type="AlphaFoldDB" id="A0A368KW53"/>
<reference evidence="2 3" key="1">
    <citation type="submission" date="2018-07" db="EMBL/GenBank/DDBJ databases">
        <title>Comparative genomes isolates from brazilian mangrove.</title>
        <authorList>
            <person name="De Araujo J.E."/>
            <person name="Taketani R.G."/>
            <person name="Silva M.C.P."/>
            <person name="Lourenco M.V."/>
            <person name="Oliveira V.M."/>
            <person name="Andreote F.D."/>
        </authorList>
    </citation>
    <scope>NUCLEOTIDE SEQUENCE [LARGE SCALE GENOMIC DNA]</scope>
    <source>
        <strain evidence="2 3">HEX PRIS-MGV</strain>
    </source>
</reference>
<evidence type="ECO:0000313" key="2">
    <source>
        <dbReference type="EMBL" id="RCS53877.1"/>
    </source>
</evidence>
<protein>
    <recommendedName>
        <fullName evidence="1">Cytochrome C Planctomycete-type domain-containing protein</fullName>
    </recommendedName>
</protein>
<dbReference type="InterPro" id="IPR011429">
    <property type="entry name" value="Cyt_c_Planctomycete-type"/>
</dbReference>
<sequence>MSVFVRSLVAIWLCWLATPLLHAEDTTERRLADFFKAKTRPVLIESCYACHDSHETAEGEFALDHLHVLLRGGGQRSDGGARQTRGSVETAQLLERYAHNFKSSLAILATIGYYLPLPGTWLLRT</sequence>
<feature type="domain" description="Cytochrome C Planctomycete-type" evidence="1">
    <location>
        <begin position="47"/>
        <end position="97"/>
    </location>
</feature>
<gene>
    <name evidence="2" type="ORF">DTL42_01540</name>
</gene>
<name>A0A368KW53_9BACT</name>
<evidence type="ECO:0000259" key="1">
    <source>
        <dbReference type="Pfam" id="PF07635"/>
    </source>
</evidence>